<keyword evidence="1" id="KW-1133">Transmembrane helix</keyword>
<dbReference type="Gene3D" id="1.10.150.280">
    <property type="entry name" value="AF1531-like domain"/>
    <property type="match status" value="2"/>
</dbReference>
<keyword evidence="4" id="KW-1185">Reference proteome</keyword>
<dbReference type="EMBL" id="JACHCA010000005">
    <property type="protein sequence ID" value="MBB6128147.1"/>
    <property type="molecule type" value="Genomic_DNA"/>
</dbReference>
<name>A0A1N7CHW2_9SPHI</name>
<organism evidence="3 5">
    <name type="scientific">Mucilaginibacter lappiensis</name>
    <dbReference type="NCBI Taxonomy" id="354630"/>
    <lineage>
        <taxon>Bacteria</taxon>
        <taxon>Pseudomonadati</taxon>
        <taxon>Bacteroidota</taxon>
        <taxon>Sphingobacteriia</taxon>
        <taxon>Sphingobacteriales</taxon>
        <taxon>Sphingobacteriaceae</taxon>
        <taxon>Mucilaginibacter</taxon>
    </lineage>
</organism>
<evidence type="ECO:0000313" key="5">
    <source>
        <dbReference type="Proteomes" id="UP000548326"/>
    </source>
</evidence>
<dbReference type="Proteomes" id="UP000541583">
    <property type="component" value="Unassembled WGS sequence"/>
</dbReference>
<proteinExistence type="predicted"/>
<feature type="transmembrane region" description="Helical" evidence="1">
    <location>
        <begin position="16"/>
        <end position="36"/>
    </location>
</feature>
<comment type="caution">
    <text evidence="3">The sequence shown here is derived from an EMBL/GenBank/DDBJ whole genome shotgun (WGS) entry which is preliminary data.</text>
</comment>
<dbReference type="STRING" id="354630.SAMN05421821_109179"/>
<evidence type="ECO:0000256" key="1">
    <source>
        <dbReference type="SAM" id="Phobius"/>
    </source>
</evidence>
<dbReference type="Pfam" id="PF12836">
    <property type="entry name" value="HHH_3"/>
    <property type="match status" value="2"/>
</dbReference>
<dbReference type="RefSeq" id="WP_076374874.1">
    <property type="nucleotide sequence ID" value="NZ_FTMG01000009.1"/>
</dbReference>
<keyword evidence="1" id="KW-0812">Transmembrane</keyword>
<dbReference type="InterPro" id="IPR010994">
    <property type="entry name" value="RuvA_2-like"/>
</dbReference>
<dbReference type="SUPFAM" id="SSF47781">
    <property type="entry name" value="RuvA domain 2-like"/>
    <property type="match status" value="3"/>
</dbReference>
<accession>A0A1N7CHW2</accession>
<evidence type="ECO:0000313" key="3">
    <source>
        <dbReference type="EMBL" id="MBB6128147.1"/>
    </source>
</evidence>
<gene>
    <name evidence="3" type="ORF">HDF22_002260</name>
    <name evidence="2" type="ORF">HDF23_003567</name>
</gene>
<dbReference type="PANTHER" id="PTHR21180">
    <property type="entry name" value="ENDONUCLEASE/EXONUCLEASE/PHOSPHATASE FAMILY DOMAIN-CONTAINING PROTEIN 1"/>
    <property type="match status" value="1"/>
</dbReference>
<reference evidence="4 5" key="1">
    <citation type="submission" date="2020-08" db="EMBL/GenBank/DDBJ databases">
        <title>Genomic Encyclopedia of Type Strains, Phase IV (KMG-V): Genome sequencing to study the core and pangenomes of soil and plant-associated prokaryotes.</title>
        <authorList>
            <person name="Whitman W."/>
        </authorList>
    </citation>
    <scope>NUCLEOTIDE SEQUENCE [LARGE SCALE GENOMIC DNA]</scope>
    <source>
        <strain evidence="2 4">ANJLi2</strain>
        <strain evidence="3 5">MP601</strain>
    </source>
</reference>
<dbReference type="AlphaFoldDB" id="A0A1N7CHW2"/>
<dbReference type="GO" id="GO:0015627">
    <property type="term" value="C:type II protein secretion system complex"/>
    <property type="evidence" value="ECO:0007669"/>
    <property type="project" value="TreeGrafter"/>
</dbReference>
<evidence type="ECO:0000313" key="2">
    <source>
        <dbReference type="EMBL" id="MBB6110806.1"/>
    </source>
</evidence>
<dbReference type="EMBL" id="JACHCB010000009">
    <property type="protein sequence ID" value="MBB6110806.1"/>
    <property type="molecule type" value="Genomic_DNA"/>
</dbReference>
<dbReference type="GO" id="GO:0015628">
    <property type="term" value="P:protein secretion by the type II secretion system"/>
    <property type="evidence" value="ECO:0007669"/>
    <property type="project" value="TreeGrafter"/>
</dbReference>
<keyword evidence="1" id="KW-0472">Membrane</keyword>
<dbReference type="Proteomes" id="UP000548326">
    <property type="component" value="Unassembled WGS sequence"/>
</dbReference>
<evidence type="ECO:0000313" key="4">
    <source>
        <dbReference type="Proteomes" id="UP000541583"/>
    </source>
</evidence>
<protein>
    <submittedName>
        <fullName evidence="3">Competence ComEA-like helix-hairpin-helix protein</fullName>
    </submittedName>
</protein>
<dbReference type="InterPro" id="IPR051675">
    <property type="entry name" value="Endo/Exo/Phosphatase_dom_1"/>
</dbReference>
<sequence length="288" mass="33041">MKSYFKNYLSVTKKEWNGMVVVIILMALILAAPYVYQTIRKDNIINFNEFDKAVALLSKGKKATATSNTWANESKTANAVMFTFNPNELSDAGWQKLGLSERQIKVIKNYEEKGGRFYTRTDVKKIYSITDADYQRLEPYINIPDTYHRTEKAAPGEVIEVNSADSVKLTRIRGIGPAFAMRIIRYRERVGGFYNKEQLKEVFGIDEAKYTEIKSGLTVDNKHINKMNVNAASLNDLRRFPYLSFKQANAILEYHNQHGDYTSIADMKNIAILDDGILRKIEPYLTFK</sequence>
<dbReference type="OrthoDB" id="981124at2"/>
<dbReference type="PANTHER" id="PTHR21180:SF32">
    <property type="entry name" value="ENDONUCLEASE_EXONUCLEASE_PHOSPHATASE FAMILY DOMAIN-CONTAINING PROTEIN 1"/>
    <property type="match status" value="1"/>
</dbReference>